<keyword evidence="2" id="KW-1185">Reference proteome</keyword>
<organism evidence="1 2">
    <name type="scientific">Anaerococcus martiniensis</name>
    <dbReference type="NCBI Taxonomy" id="3115615"/>
    <lineage>
        <taxon>Bacteria</taxon>
        <taxon>Bacillati</taxon>
        <taxon>Bacillota</taxon>
        <taxon>Tissierellia</taxon>
        <taxon>Tissierellales</taxon>
        <taxon>Peptoniphilaceae</taxon>
        <taxon>Anaerococcus</taxon>
    </lineage>
</organism>
<proteinExistence type="predicted"/>
<protein>
    <submittedName>
        <fullName evidence="1">Uncharacterized protein</fullName>
    </submittedName>
</protein>
<evidence type="ECO:0000313" key="2">
    <source>
        <dbReference type="Proteomes" id="UP001637996"/>
    </source>
</evidence>
<reference evidence="1 2" key="1">
    <citation type="journal article" date="2025" name="Anaerobe">
        <title>Description of Anaerococcus kampingiae sp. nov., Anaerococcus groningensis sp. nov., Anaerococcus martiniensis sp. nov., and Anaerococcus cruorum sp. nov., isolated from human clinical specimens.</title>
        <authorList>
            <person name="Boiten K.E."/>
            <person name="Meijer J."/>
            <person name="van Wezel E.M."/>
            <person name="Veloo A.C.M."/>
        </authorList>
    </citation>
    <scope>NUCLEOTIDE SEQUENCE [LARGE SCALE GENOMIC DNA]</scope>
    <source>
        <strain evidence="1 2">ENR0831</strain>
    </source>
</reference>
<dbReference type="Proteomes" id="UP001637996">
    <property type="component" value="Unassembled WGS sequence"/>
</dbReference>
<sequence length="131" mass="15076">MVVSIKDKDIDAVNAATLSNKLLQMAYSSVYDEDKNMIRIHYIKLDALEDLIEVANGKPGLIAYWNKSYLRRIKNKFDVRELKTNEDFKEWNQGKIPVAITHPASAGHGLNLQAGYDYYAVHKRVNEMIQY</sequence>
<comment type="caution">
    <text evidence="1">The sequence shown here is derived from an EMBL/GenBank/DDBJ whole genome shotgun (WGS) entry which is preliminary data.</text>
</comment>
<accession>A0ABW9M7Z4</accession>
<name>A0ABW9M7Z4_9FIRM</name>
<dbReference type="RefSeq" id="WP_410030792.1">
    <property type="nucleotide sequence ID" value="NZ_JBGMEI010000002.1"/>
</dbReference>
<dbReference type="EMBL" id="JBGMEI010000002">
    <property type="protein sequence ID" value="MFO3665059.1"/>
    <property type="molecule type" value="Genomic_DNA"/>
</dbReference>
<gene>
    <name evidence="1" type="ORF">ACCQ41_02145</name>
</gene>
<evidence type="ECO:0000313" key="1">
    <source>
        <dbReference type="EMBL" id="MFO3665059.1"/>
    </source>
</evidence>